<proteinExistence type="predicted"/>
<dbReference type="OrthoDB" id="5419426at2"/>
<keyword evidence="1 3" id="KW-0808">Transferase</keyword>
<dbReference type="KEGG" id="cbei:LF65_03778"/>
<dbReference type="Pfam" id="PF00583">
    <property type="entry name" value="Acetyltransf_1"/>
    <property type="match status" value="1"/>
</dbReference>
<protein>
    <submittedName>
        <fullName evidence="3">GNAT family acetyltransferase</fullName>
    </submittedName>
</protein>
<name>A0A0B5QQQ1_CLOBE</name>
<evidence type="ECO:0000313" key="3">
    <source>
        <dbReference type="EMBL" id="AJH00333.1"/>
    </source>
</evidence>
<dbReference type="InterPro" id="IPR000182">
    <property type="entry name" value="GNAT_dom"/>
</dbReference>
<dbReference type="InterPro" id="IPR016181">
    <property type="entry name" value="Acyl_CoA_acyltransferase"/>
</dbReference>
<accession>A0A0B5QQQ1</accession>
<dbReference type="InterPro" id="IPR050769">
    <property type="entry name" value="NAT_camello-type"/>
</dbReference>
<evidence type="ECO:0000259" key="2">
    <source>
        <dbReference type="PROSITE" id="PS51186"/>
    </source>
</evidence>
<dbReference type="Gene3D" id="3.40.630.30">
    <property type="match status" value="1"/>
</dbReference>
<dbReference type="PANTHER" id="PTHR13947">
    <property type="entry name" value="GNAT FAMILY N-ACETYLTRANSFERASE"/>
    <property type="match status" value="1"/>
</dbReference>
<dbReference type="RefSeq" id="WP_041898055.1">
    <property type="nucleotide sequence ID" value="NZ_CP010086.2"/>
</dbReference>
<reference evidence="4" key="1">
    <citation type="submission" date="2014-12" db="EMBL/GenBank/DDBJ databases">
        <title>Genome sequence of Clostridium beijerinckii strain 59B.</title>
        <authorList>
            <person name="Little G.T."/>
            <person name="Minton N.P."/>
        </authorList>
    </citation>
    <scope>NUCLEOTIDE SEQUENCE [LARGE SCALE GENOMIC DNA]</scope>
    <source>
        <strain evidence="4">59B</strain>
    </source>
</reference>
<dbReference type="SUPFAM" id="SSF55729">
    <property type="entry name" value="Acyl-CoA N-acyltransferases (Nat)"/>
    <property type="match status" value="1"/>
</dbReference>
<dbReference type="AlphaFoldDB" id="A0A0B5QQQ1"/>
<dbReference type="GO" id="GO:0008080">
    <property type="term" value="F:N-acetyltransferase activity"/>
    <property type="evidence" value="ECO:0007669"/>
    <property type="project" value="InterPro"/>
</dbReference>
<sequence>MIIREIQEKDNEQVESLIRTCLIEFGANKPGCAWSDPNLGCFYQVYSGEKSKYWVVEENGKIVAGCGIGPLLGTEDVCELQKMYSLKETRGSGIAKKLLGLSLEFAREHYKKCYLETFDNMEAAKRFYEKNGFLRLEKPLVETEHYACDVWYIKEL</sequence>
<dbReference type="Proteomes" id="UP000031866">
    <property type="component" value="Chromosome"/>
</dbReference>
<evidence type="ECO:0000313" key="4">
    <source>
        <dbReference type="Proteomes" id="UP000031866"/>
    </source>
</evidence>
<feature type="domain" description="N-acetyltransferase" evidence="2">
    <location>
        <begin position="1"/>
        <end position="156"/>
    </location>
</feature>
<dbReference type="EMBL" id="CP010086">
    <property type="protein sequence ID" value="AJH00333.1"/>
    <property type="molecule type" value="Genomic_DNA"/>
</dbReference>
<gene>
    <name evidence="3" type="ORF">LF65_03778</name>
</gene>
<dbReference type="PANTHER" id="PTHR13947:SF37">
    <property type="entry name" value="LD18367P"/>
    <property type="match status" value="1"/>
</dbReference>
<dbReference type="STRING" id="1520.LF65_03778"/>
<dbReference type="PROSITE" id="PS51186">
    <property type="entry name" value="GNAT"/>
    <property type="match status" value="1"/>
</dbReference>
<organism evidence="3 4">
    <name type="scientific">Clostridium beijerinckii</name>
    <name type="common">Clostridium MP</name>
    <dbReference type="NCBI Taxonomy" id="1520"/>
    <lineage>
        <taxon>Bacteria</taxon>
        <taxon>Bacillati</taxon>
        <taxon>Bacillota</taxon>
        <taxon>Clostridia</taxon>
        <taxon>Eubacteriales</taxon>
        <taxon>Clostridiaceae</taxon>
        <taxon>Clostridium</taxon>
    </lineage>
</organism>
<dbReference type="CDD" id="cd04301">
    <property type="entry name" value="NAT_SF"/>
    <property type="match status" value="1"/>
</dbReference>
<evidence type="ECO:0000256" key="1">
    <source>
        <dbReference type="ARBA" id="ARBA00022679"/>
    </source>
</evidence>